<evidence type="ECO:0000256" key="4">
    <source>
        <dbReference type="ARBA" id="ARBA00023210"/>
    </source>
</evidence>
<evidence type="ECO:0000259" key="9">
    <source>
        <dbReference type="SMART" id="SM00864"/>
    </source>
</evidence>
<reference evidence="12" key="1">
    <citation type="journal article" date="2011" name="BMC Genomics">
        <title>Mycoplasma mycoides, from "mycoides Small Colony" to "capri". A microevolutionary perspective.</title>
        <authorList>
            <person name="Thiaucourt F."/>
            <person name="Manso-Silvan L."/>
            <person name="Salah W."/>
            <person name="Barbe V."/>
            <person name="Berger A."/>
            <person name="Jacob D."/>
            <person name="Breton M."/>
            <person name="Dupuy V."/>
            <person name="Lomenech A.M."/>
            <person name="Blanchard A."/>
            <person name="Sirand-Pugnet P."/>
        </authorList>
    </citation>
    <scope>NUCLEOTIDE SEQUENCE [LARGE SCALE GENOMIC DNA]</scope>
    <source>
        <strain evidence="12">95010</strain>
    </source>
</reference>
<sequence length="385" mass="41354">MTNEFKQIARIKVLGVGGAGNNAIRRMFEENVQGVEFYIINTDAQILESSPVPNKIILGEKTTKGLGAGGNPEVGKAAAIESEEELRKVVEGADLIFIAAGMGGGTGTGAAPVIAKIAQESGALVIGIVTKPFIFEGRHRNVNAKEGLEELRKYVDSVIVVSNDKLLEYIGSIPIAESFKEADTILKQGVQTITDLIAVPATINLDFADVKSVMSKKGNALFGIGVASGKDKAVEAAKEAINSKLLEASIEGAKDIIVNITGGRTVSLNDAYDAVGVISQAVNNKELNIVFGMAINDDLTDDDEIIVTVIATGFENKNLQNQEPNIIKTPRVEPVVQQTQPSKPVQQEQEEEQEEVDEFDDEMSLTTTDDTEEDFNDDDFPTFLK</sequence>
<dbReference type="Pfam" id="PF12327">
    <property type="entry name" value="FtsZ_C"/>
    <property type="match status" value="1"/>
</dbReference>
<dbReference type="EMBL" id="FQ377874">
    <property type="protein sequence ID" value="CBW54284.1"/>
    <property type="molecule type" value="Genomic_DNA"/>
</dbReference>
<keyword evidence="4 5" id="KW-0717">Septation</keyword>
<dbReference type="InterPro" id="IPR024757">
    <property type="entry name" value="FtsZ_C"/>
</dbReference>
<feature type="compositionally biased region" description="Acidic residues" evidence="8">
    <location>
        <begin position="348"/>
        <end position="385"/>
    </location>
</feature>
<dbReference type="GO" id="GO:0051258">
    <property type="term" value="P:protein polymerization"/>
    <property type="evidence" value="ECO:0007669"/>
    <property type="project" value="UniProtKB-UniRule"/>
</dbReference>
<dbReference type="GO" id="GO:0000917">
    <property type="term" value="P:division septum assembly"/>
    <property type="evidence" value="ECO:0007669"/>
    <property type="project" value="UniProtKB-KW"/>
</dbReference>
<dbReference type="PANTHER" id="PTHR30314:SF3">
    <property type="entry name" value="MITOCHONDRIAL DIVISION PROTEIN FSZA"/>
    <property type="match status" value="1"/>
</dbReference>
<dbReference type="HOGENOM" id="CLU_024865_0_1_14"/>
<dbReference type="RefSeq" id="WP_013729674.1">
    <property type="nucleotide sequence ID" value="NC_015431.1"/>
</dbReference>
<evidence type="ECO:0000256" key="1">
    <source>
        <dbReference type="ARBA" id="ARBA00009690"/>
    </source>
</evidence>
<organism evidence="11 12">
    <name type="scientific">Mycoplasma mycoides subsp. capri LC str. 95010</name>
    <dbReference type="NCBI Taxonomy" id="862259"/>
    <lineage>
        <taxon>Bacteria</taxon>
        <taxon>Bacillati</taxon>
        <taxon>Mycoplasmatota</taxon>
        <taxon>Mollicutes</taxon>
        <taxon>Mycoplasmataceae</taxon>
        <taxon>Mycoplasma</taxon>
    </lineage>
</organism>
<evidence type="ECO:0000256" key="8">
    <source>
        <dbReference type="SAM" id="MobiDB-lite"/>
    </source>
</evidence>
<dbReference type="Proteomes" id="UP000010103">
    <property type="component" value="Chromosome"/>
</dbReference>
<comment type="similarity">
    <text evidence="1 5 7">Belongs to the FtsZ family.</text>
</comment>
<dbReference type="NCBIfam" id="TIGR00065">
    <property type="entry name" value="ftsZ"/>
    <property type="match status" value="1"/>
</dbReference>
<keyword evidence="5 7" id="KW-0132">Cell division</keyword>
<keyword evidence="2 5" id="KW-0547">Nucleotide-binding</keyword>
<dbReference type="SUPFAM" id="SSF55307">
    <property type="entry name" value="Tubulin C-terminal domain-like"/>
    <property type="match status" value="1"/>
</dbReference>
<feature type="binding site" evidence="5">
    <location>
        <begin position="105"/>
        <end position="107"/>
    </location>
    <ligand>
        <name>GTP</name>
        <dbReference type="ChEBI" id="CHEBI:37565"/>
    </ligand>
</feature>
<proteinExistence type="inferred from homology"/>
<dbReference type="Gene3D" id="3.40.50.1440">
    <property type="entry name" value="Tubulin/FtsZ, GTPase domain"/>
    <property type="match status" value="1"/>
</dbReference>
<dbReference type="Pfam" id="PF00091">
    <property type="entry name" value="Tubulin"/>
    <property type="match status" value="1"/>
</dbReference>
<protein>
    <recommendedName>
        <fullName evidence="5 6">Cell division protein FtsZ</fullName>
    </recommendedName>
</protein>
<keyword evidence="3 5" id="KW-0342">GTP-binding</keyword>
<evidence type="ECO:0000259" key="10">
    <source>
        <dbReference type="SMART" id="SM00865"/>
    </source>
</evidence>
<evidence type="ECO:0000256" key="6">
    <source>
        <dbReference type="NCBIfam" id="TIGR00065"/>
    </source>
</evidence>
<evidence type="ECO:0000313" key="12">
    <source>
        <dbReference type="Proteomes" id="UP000010103"/>
    </source>
</evidence>
<feature type="domain" description="Tubulin/FtsZ GTPase" evidence="9">
    <location>
        <begin position="10"/>
        <end position="201"/>
    </location>
</feature>
<dbReference type="SMART" id="SM00864">
    <property type="entry name" value="Tubulin"/>
    <property type="match status" value="1"/>
</dbReference>
<feature type="domain" description="Tubulin/FtsZ 2-layer sandwich" evidence="10">
    <location>
        <begin position="203"/>
        <end position="323"/>
    </location>
</feature>
<dbReference type="SMART" id="SM00865">
    <property type="entry name" value="Tubulin_C"/>
    <property type="match status" value="1"/>
</dbReference>
<dbReference type="GO" id="GO:0003924">
    <property type="term" value="F:GTPase activity"/>
    <property type="evidence" value="ECO:0007669"/>
    <property type="project" value="UniProtKB-UniRule"/>
</dbReference>
<keyword evidence="5" id="KW-0963">Cytoplasm</keyword>
<feature type="binding site" evidence="5">
    <location>
        <position position="140"/>
    </location>
    <ligand>
        <name>GTP</name>
        <dbReference type="ChEBI" id="CHEBI:37565"/>
    </ligand>
</feature>
<dbReference type="InterPro" id="IPR037103">
    <property type="entry name" value="Tubulin/FtsZ-like_C"/>
</dbReference>
<comment type="subcellular location">
    <subcellularLocation>
        <location evidence="5">Cytoplasm</location>
    </subcellularLocation>
    <text evidence="5">Assembles at midcell at the inner surface of the cytoplasmic membrane.</text>
</comment>
<gene>
    <name evidence="5 11" type="primary">ftsZ</name>
    <name evidence="11" type="ORF">MLC_5560</name>
</gene>
<dbReference type="GO" id="GO:0043093">
    <property type="term" value="P:FtsZ-dependent cytokinesis"/>
    <property type="evidence" value="ECO:0007669"/>
    <property type="project" value="UniProtKB-UniRule"/>
</dbReference>
<dbReference type="InterPro" id="IPR003008">
    <property type="entry name" value="Tubulin_FtsZ_GTPase"/>
</dbReference>
<dbReference type="PROSITE" id="PS01135">
    <property type="entry name" value="FTSZ_2"/>
    <property type="match status" value="1"/>
</dbReference>
<dbReference type="GO" id="GO:0005525">
    <property type="term" value="F:GTP binding"/>
    <property type="evidence" value="ECO:0007669"/>
    <property type="project" value="UniProtKB-UniRule"/>
</dbReference>
<dbReference type="InterPro" id="IPR018316">
    <property type="entry name" value="Tubulin/FtsZ_2-layer-sand-dom"/>
</dbReference>
<dbReference type="GO" id="GO:0032153">
    <property type="term" value="C:cell division site"/>
    <property type="evidence" value="ECO:0007669"/>
    <property type="project" value="UniProtKB-UniRule"/>
</dbReference>
<dbReference type="SUPFAM" id="SSF52490">
    <property type="entry name" value="Tubulin nucleotide-binding domain-like"/>
    <property type="match status" value="1"/>
</dbReference>
<evidence type="ECO:0000313" key="11">
    <source>
        <dbReference type="EMBL" id="CBW54284.1"/>
    </source>
</evidence>
<dbReference type="InterPro" id="IPR000158">
    <property type="entry name" value="Cell_div_FtsZ"/>
</dbReference>
<dbReference type="CDD" id="cd02201">
    <property type="entry name" value="FtsZ_type1"/>
    <property type="match status" value="1"/>
</dbReference>
<dbReference type="KEGG" id="mml:MLC_5560"/>
<dbReference type="Gene3D" id="3.30.1330.20">
    <property type="entry name" value="Tubulin/FtsZ, C-terminal domain"/>
    <property type="match status" value="1"/>
</dbReference>
<dbReference type="OrthoDB" id="9813375at2"/>
<dbReference type="InterPro" id="IPR045061">
    <property type="entry name" value="FtsZ/CetZ"/>
</dbReference>
<reference evidence="12" key="2">
    <citation type="journal article" date="2011" name="BMC Genomics">
        <title>Mycoplasma mycoides, from mycoides Small Colony to capri. A microevolutionary perspective.</title>
        <authorList>
            <person name="Thiaucourt F."/>
            <person name="Manso-Silvan L."/>
            <person name="Salah W."/>
            <person name="Barbe V."/>
            <person name="Berger A."/>
            <person name="Jacob D."/>
            <person name="Breton M."/>
            <person name="Dupuy V."/>
            <person name="Lomenech A.M."/>
            <person name="Blanchard A."/>
            <person name="Sirand-Pugnet P."/>
        </authorList>
    </citation>
    <scope>NUCLEOTIDE SEQUENCE [LARGE SCALE GENOMIC DNA]</scope>
    <source>
        <strain evidence="12">95010</strain>
    </source>
</reference>
<dbReference type="HAMAP" id="MF_00909">
    <property type="entry name" value="FtsZ"/>
    <property type="match status" value="1"/>
</dbReference>
<comment type="function">
    <text evidence="5 7">Essential cell division protein that forms a contractile ring structure (Z ring) at the future cell division site. The regulation of the ring assembly controls the timing and the location of cell division. One of the functions of the FtsZ ring is to recruit other cell division proteins to the septum to produce a new cell wall between the dividing cells. Binds GTP and shows GTPase activity.</text>
</comment>
<evidence type="ECO:0000256" key="2">
    <source>
        <dbReference type="ARBA" id="ARBA00022741"/>
    </source>
</evidence>
<dbReference type="InterPro" id="IPR020805">
    <property type="entry name" value="Cell_div_FtsZ_CS"/>
</dbReference>
<evidence type="ECO:0000256" key="3">
    <source>
        <dbReference type="ARBA" id="ARBA00023134"/>
    </source>
</evidence>
<dbReference type="AlphaFoldDB" id="F4MQA1"/>
<feature type="binding site" evidence="5">
    <location>
        <position position="136"/>
    </location>
    <ligand>
        <name>GTP</name>
        <dbReference type="ChEBI" id="CHEBI:37565"/>
    </ligand>
</feature>
<evidence type="ECO:0000256" key="7">
    <source>
        <dbReference type="RuleBase" id="RU000631"/>
    </source>
</evidence>
<dbReference type="GO" id="GO:0005737">
    <property type="term" value="C:cytoplasm"/>
    <property type="evidence" value="ECO:0007669"/>
    <property type="project" value="UniProtKB-SubCell"/>
</dbReference>
<name>F4MQA1_MYCML</name>
<feature type="binding site" evidence="5">
    <location>
        <begin position="18"/>
        <end position="22"/>
    </location>
    <ligand>
        <name>GTP</name>
        <dbReference type="ChEBI" id="CHEBI:37565"/>
    </ligand>
</feature>
<dbReference type="PROSITE" id="PS01134">
    <property type="entry name" value="FTSZ_1"/>
    <property type="match status" value="1"/>
</dbReference>
<dbReference type="PRINTS" id="PR00423">
    <property type="entry name" value="CELLDVISFTSZ"/>
</dbReference>
<evidence type="ECO:0000256" key="5">
    <source>
        <dbReference type="HAMAP-Rule" id="MF_00909"/>
    </source>
</evidence>
<dbReference type="InterPro" id="IPR036525">
    <property type="entry name" value="Tubulin/FtsZ_GTPase_sf"/>
</dbReference>
<comment type="subunit">
    <text evidence="5">Homodimer. Polymerizes to form a dynamic ring structure in a strictly GTP-dependent manner. Interacts directly with several other division proteins.</text>
</comment>
<feature type="region of interest" description="Disordered" evidence="8">
    <location>
        <begin position="321"/>
        <end position="385"/>
    </location>
</feature>
<dbReference type="FunFam" id="3.40.50.1440:FF:000001">
    <property type="entry name" value="Cell division protein FtsZ"/>
    <property type="match status" value="1"/>
</dbReference>
<dbReference type="PANTHER" id="PTHR30314">
    <property type="entry name" value="CELL DIVISION PROTEIN FTSZ-RELATED"/>
    <property type="match status" value="1"/>
</dbReference>
<dbReference type="InterPro" id="IPR008280">
    <property type="entry name" value="Tub_FtsZ_C"/>
</dbReference>
<accession>F4MQA1</accession>
<feature type="binding site" evidence="5">
    <location>
        <position position="183"/>
    </location>
    <ligand>
        <name>GTP</name>
        <dbReference type="ChEBI" id="CHEBI:37565"/>
    </ligand>
</feature>
<keyword evidence="5 7" id="KW-0131">Cell cycle</keyword>